<dbReference type="AlphaFoldDB" id="R7UL89"/>
<name>R7UL89_CAPTE</name>
<dbReference type="EMBL" id="KB302664">
    <property type="protein sequence ID" value="ELU04007.1"/>
    <property type="molecule type" value="Genomic_DNA"/>
</dbReference>
<evidence type="ECO:0000313" key="3">
    <source>
        <dbReference type="EnsemblMetazoa" id="CapteP216683"/>
    </source>
</evidence>
<dbReference type="EMBL" id="AMQN01024197">
    <property type="status" value="NOT_ANNOTATED_CDS"/>
    <property type="molecule type" value="Genomic_DNA"/>
</dbReference>
<dbReference type="EMBL" id="AMQN01024198">
    <property type="status" value="NOT_ANNOTATED_CDS"/>
    <property type="molecule type" value="Genomic_DNA"/>
</dbReference>
<accession>R7UL89</accession>
<gene>
    <name evidence="2" type="ORF">CAPTEDRAFT_216683</name>
</gene>
<keyword evidence="4" id="KW-1185">Reference proteome</keyword>
<reference evidence="3" key="3">
    <citation type="submission" date="2015-06" db="UniProtKB">
        <authorList>
            <consortium name="EnsemblMetazoa"/>
        </authorList>
    </citation>
    <scope>IDENTIFICATION</scope>
</reference>
<dbReference type="EnsemblMetazoa" id="CapteT216683">
    <property type="protein sequence ID" value="CapteP216683"/>
    <property type="gene ID" value="CapteG216683"/>
</dbReference>
<evidence type="ECO:0000313" key="2">
    <source>
        <dbReference type="EMBL" id="ELU04007.1"/>
    </source>
</evidence>
<reference evidence="4" key="1">
    <citation type="submission" date="2012-12" db="EMBL/GenBank/DDBJ databases">
        <authorList>
            <person name="Hellsten U."/>
            <person name="Grimwood J."/>
            <person name="Chapman J.A."/>
            <person name="Shapiro H."/>
            <person name="Aerts A."/>
            <person name="Otillar R.P."/>
            <person name="Terry A.Y."/>
            <person name="Boore J.L."/>
            <person name="Simakov O."/>
            <person name="Marletaz F."/>
            <person name="Cho S.-J."/>
            <person name="Edsinger-Gonzales E."/>
            <person name="Havlak P."/>
            <person name="Kuo D.-H."/>
            <person name="Larsson T."/>
            <person name="Lv J."/>
            <person name="Arendt D."/>
            <person name="Savage R."/>
            <person name="Osoegawa K."/>
            <person name="de Jong P."/>
            <person name="Lindberg D.R."/>
            <person name="Seaver E.C."/>
            <person name="Weisblat D.A."/>
            <person name="Putnam N.H."/>
            <person name="Grigoriev I.V."/>
            <person name="Rokhsar D.S."/>
        </authorList>
    </citation>
    <scope>NUCLEOTIDE SEQUENCE</scope>
    <source>
        <strain evidence="4">I ESC-2004</strain>
    </source>
</reference>
<dbReference type="HOGENOM" id="CLU_2028871_0_0_1"/>
<evidence type="ECO:0000256" key="1">
    <source>
        <dbReference type="SAM" id="MobiDB-lite"/>
    </source>
</evidence>
<sequence length="123" mass="14376">MQKLASFGWKQDKSGSNRTWIFHNLFRDRSTTHLFVHNALFKTLVVVLSKQVRVLKFAYELVNTHIDTVHAVHWTDGFLECLPFHFLYNDSSGCLESHEGMVERRHRPSRREAATDHVKKAGR</sequence>
<dbReference type="Proteomes" id="UP000014760">
    <property type="component" value="Unassembled WGS sequence"/>
</dbReference>
<feature type="compositionally biased region" description="Basic and acidic residues" evidence="1">
    <location>
        <begin position="110"/>
        <end position="123"/>
    </location>
</feature>
<organism evidence="2">
    <name type="scientific">Capitella teleta</name>
    <name type="common">Polychaete worm</name>
    <dbReference type="NCBI Taxonomy" id="283909"/>
    <lineage>
        <taxon>Eukaryota</taxon>
        <taxon>Metazoa</taxon>
        <taxon>Spiralia</taxon>
        <taxon>Lophotrochozoa</taxon>
        <taxon>Annelida</taxon>
        <taxon>Polychaeta</taxon>
        <taxon>Sedentaria</taxon>
        <taxon>Scolecida</taxon>
        <taxon>Capitellidae</taxon>
        <taxon>Capitella</taxon>
    </lineage>
</organism>
<reference evidence="2 4" key="2">
    <citation type="journal article" date="2013" name="Nature">
        <title>Insights into bilaterian evolution from three spiralian genomes.</title>
        <authorList>
            <person name="Simakov O."/>
            <person name="Marletaz F."/>
            <person name="Cho S.J."/>
            <person name="Edsinger-Gonzales E."/>
            <person name="Havlak P."/>
            <person name="Hellsten U."/>
            <person name="Kuo D.H."/>
            <person name="Larsson T."/>
            <person name="Lv J."/>
            <person name="Arendt D."/>
            <person name="Savage R."/>
            <person name="Osoegawa K."/>
            <person name="de Jong P."/>
            <person name="Grimwood J."/>
            <person name="Chapman J.A."/>
            <person name="Shapiro H."/>
            <person name="Aerts A."/>
            <person name="Otillar R.P."/>
            <person name="Terry A.Y."/>
            <person name="Boore J.L."/>
            <person name="Grigoriev I.V."/>
            <person name="Lindberg D.R."/>
            <person name="Seaver E.C."/>
            <person name="Weisblat D.A."/>
            <person name="Putnam N.H."/>
            <person name="Rokhsar D.S."/>
        </authorList>
    </citation>
    <scope>NUCLEOTIDE SEQUENCE</scope>
    <source>
        <strain evidence="2 4">I ESC-2004</strain>
    </source>
</reference>
<feature type="region of interest" description="Disordered" evidence="1">
    <location>
        <begin position="99"/>
        <end position="123"/>
    </location>
</feature>
<protein>
    <submittedName>
        <fullName evidence="2 3">Uncharacterized protein</fullName>
    </submittedName>
</protein>
<evidence type="ECO:0000313" key="4">
    <source>
        <dbReference type="Proteomes" id="UP000014760"/>
    </source>
</evidence>
<proteinExistence type="predicted"/>